<protein>
    <recommendedName>
        <fullName evidence="4">Lipoprotein</fullName>
    </recommendedName>
</protein>
<keyword evidence="3" id="KW-1185">Reference proteome</keyword>
<feature type="signal peptide" evidence="1">
    <location>
        <begin position="1"/>
        <end position="19"/>
    </location>
</feature>
<name>A0A7D5D7Z1_9PSED</name>
<gene>
    <name evidence="2" type="ORF">HWQ56_16175</name>
</gene>
<proteinExistence type="predicted"/>
<dbReference type="RefSeq" id="WP_158157644.1">
    <property type="nucleotide sequence ID" value="NZ_CP056030.1"/>
</dbReference>
<evidence type="ECO:0000256" key="1">
    <source>
        <dbReference type="SAM" id="SignalP"/>
    </source>
</evidence>
<dbReference type="EMBL" id="CP056030">
    <property type="protein sequence ID" value="QKZ05240.1"/>
    <property type="molecule type" value="Genomic_DNA"/>
</dbReference>
<evidence type="ECO:0008006" key="4">
    <source>
        <dbReference type="Google" id="ProtNLM"/>
    </source>
</evidence>
<dbReference type="KEGG" id="pez:HWQ56_16175"/>
<organism evidence="2 3">
    <name type="scientific">Pseudomonas eucalypticola</name>
    <dbReference type="NCBI Taxonomy" id="2599595"/>
    <lineage>
        <taxon>Bacteria</taxon>
        <taxon>Pseudomonadati</taxon>
        <taxon>Pseudomonadota</taxon>
        <taxon>Gammaproteobacteria</taxon>
        <taxon>Pseudomonadales</taxon>
        <taxon>Pseudomonadaceae</taxon>
        <taxon>Pseudomonas</taxon>
    </lineage>
</organism>
<dbReference type="PROSITE" id="PS51257">
    <property type="entry name" value="PROKAR_LIPOPROTEIN"/>
    <property type="match status" value="1"/>
</dbReference>
<accession>A0A7D5D7Z1</accession>
<evidence type="ECO:0000313" key="2">
    <source>
        <dbReference type="EMBL" id="QKZ05240.1"/>
    </source>
</evidence>
<reference evidence="2 3" key="1">
    <citation type="submission" date="2020-06" db="EMBL/GenBank/DDBJ databases">
        <title>Pseudomonas eucalypticola sp. nov., an endophyte of Eucalyptus dunnii leaves with biocontrol ability of eucalyptus leaf blight.</title>
        <authorList>
            <person name="Liu Y."/>
            <person name="Song Z."/>
            <person name="Zeng H."/>
            <person name="Lu M."/>
            <person name="Wang X."/>
            <person name="Lian X."/>
            <person name="Zhang Q."/>
        </authorList>
    </citation>
    <scope>NUCLEOTIDE SEQUENCE [LARGE SCALE GENOMIC DNA]</scope>
    <source>
        <strain evidence="2 3">NP-1</strain>
    </source>
</reference>
<evidence type="ECO:0000313" key="3">
    <source>
        <dbReference type="Proteomes" id="UP000509568"/>
    </source>
</evidence>
<dbReference type="Proteomes" id="UP000509568">
    <property type="component" value="Chromosome"/>
</dbReference>
<feature type="chain" id="PRO_5028929354" description="Lipoprotein" evidence="1">
    <location>
        <begin position="20"/>
        <end position="82"/>
    </location>
</feature>
<dbReference type="AlphaFoldDB" id="A0A7D5D7Z1"/>
<sequence length="82" mass="8857">MNKAIALALLIATATLAGCATSHPEDRPYSAEEQHELALEALSRRGLSFDEYQREHARIERAQVREVVGQQASGIKAPGEGA</sequence>
<keyword evidence="1" id="KW-0732">Signal</keyword>